<dbReference type="GO" id="GO:0017056">
    <property type="term" value="F:structural constituent of nuclear pore"/>
    <property type="evidence" value="ECO:0007669"/>
    <property type="project" value="TreeGrafter"/>
</dbReference>
<dbReference type="STRING" id="131310.A0A0N4ZKS0"/>
<dbReference type="Pfam" id="PF13634">
    <property type="entry name" value="Nucleoporin_FG"/>
    <property type="match status" value="2"/>
</dbReference>
<evidence type="ECO:0000256" key="3">
    <source>
        <dbReference type="ARBA" id="ARBA00023242"/>
    </source>
</evidence>
<dbReference type="InterPro" id="IPR025712">
    <property type="entry name" value="Nup54_alpha-helical_dom"/>
</dbReference>
<keyword evidence="2" id="KW-0813">Transport</keyword>
<evidence type="ECO:0000313" key="6">
    <source>
        <dbReference type="Proteomes" id="UP000038045"/>
    </source>
</evidence>
<dbReference type="GO" id="GO:0006999">
    <property type="term" value="P:nuclear pore organization"/>
    <property type="evidence" value="ECO:0007669"/>
    <property type="project" value="TreeGrafter"/>
</dbReference>
<feature type="domain" description="Nucleoporin Nup54 alpha-helical" evidence="5">
    <location>
        <begin position="452"/>
        <end position="588"/>
    </location>
</feature>
<evidence type="ECO:0000259" key="5">
    <source>
        <dbReference type="Pfam" id="PF13874"/>
    </source>
</evidence>
<feature type="coiled-coil region" evidence="4">
    <location>
        <begin position="626"/>
        <end position="653"/>
    </location>
</feature>
<dbReference type="PANTHER" id="PTHR13000:SF0">
    <property type="entry name" value="NUCLEOPORIN P54"/>
    <property type="match status" value="1"/>
</dbReference>
<organism evidence="6 7">
    <name type="scientific">Parastrongyloides trichosuri</name>
    <name type="common">Possum-specific nematode worm</name>
    <dbReference type="NCBI Taxonomy" id="131310"/>
    <lineage>
        <taxon>Eukaryota</taxon>
        <taxon>Metazoa</taxon>
        <taxon>Ecdysozoa</taxon>
        <taxon>Nematoda</taxon>
        <taxon>Chromadorea</taxon>
        <taxon>Rhabditida</taxon>
        <taxon>Tylenchina</taxon>
        <taxon>Panagrolaimomorpha</taxon>
        <taxon>Strongyloidoidea</taxon>
        <taxon>Strongyloididae</taxon>
        <taxon>Parastrongyloides</taxon>
    </lineage>
</organism>
<dbReference type="GO" id="GO:0036228">
    <property type="term" value="P:protein localization to nuclear inner membrane"/>
    <property type="evidence" value="ECO:0007669"/>
    <property type="project" value="TreeGrafter"/>
</dbReference>
<dbReference type="PANTHER" id="PTHR13000">
    <property type="entry name" value="NUCLEOPORIN P54"/>
    <property type="match status" value="1"/>
</dbReference>
<dbReference type="Pfam" id="PF13874">
    <property type="entry name" value="Nup54"/>
    <property type="match status" value="1"/>
</dbReference>
<comment type="subcellular location">
    <subcellularLocation>
        <location evidence="1">Nucleus</location>
    </subcellularLocation>
</comment>
<name>A0A0N4ZKS0_PARTI</name>
<keyword evidence="3" id="KW-0539">Nucleus</keyword>
<dbReference type="GO" id="GO:0044613">
    <property type="term" value="C:nuclear pore central transport channel"/>
    <property type="evidence" value="ECO:0007669"/>
    <property type="project" value="TreeGrafter"/>
</dbReference>
<evidence type="ECO:0000256" key="4">
    <source>
        <dbReference type="SAM" id="Coils"/>
    </source>
</evidence>
<dbReference type="GO" id="GO:0006607">
    <property type="term" value="P:NLS-bearing protein import into nucleus"/>
    <property type="evidence" value="ECO:0007669"/>
    <property type="project" value="TreeGrafter"/>
</dbReference>
<evidence type="ECO:0000313" key="7">
    <source>
        <dbReference type="WBParaSite" id="PTRK_0000870400.1"/>
    </source>
</evidence>
<evidence type="ECO:0000256" key="1">
    <source>
        <dbReference type="ARBA" id="ARBA00004123"/>
    </source>
</evidence>
<sequence length="654" mass="69840">MSLFGSTATNKSLFGNTTQTAGSSSSLFGNTTQNAGTSSLFGNTTSNATTGGSLFGTTTTQASTTGSLFGSTTTPAATGGTLFGTATTQASTTGSLFGTATTQASTTGSLFGTATKPATTGGSLFGTSTTQASTTGGSLFGTTTTQASTGGSLFGTTTTQASTGGSLFGSTTTNTGTGGSLFGSSGTQGATGGSLFGNTTTTGSSLFGNKPSTGGLFGSSTTTGGSLFGSKPTGGLFGGGTTLGGTTTSNLISSSFNKPNTVQELFQNAELLAKSVSGPELYGDKRDEIIAKLNQLSAASGVGKGYYKNDAPTIDYTPEGIFYRLKSVGYNRQSNYKDSDGVIGMVMKTAPTNVATKEQAQKVLDALYVILGSKPTVHAHIENIRPLTDDMVEIVFYVTDKGKGRISAKEVAQYFNQTTQFNQLQNQLKCVKLTPRTELSEQEVINYLKKAPVGFDSRFWEQCVAENPDPKNFIPYPIRGFEELRERQKLQVAETNLQNSVIEDIRGRLHSVQQEMSVLQNDFISIKQTKKQLSHRLLRILVTQILLEKYCKTLDNDDERLHAVLEMVNAHLNTPGQIKDKIVDLLNKVETNGDIWKNQKIENDRKKVNLDRELSSEEIGQIKRYLTRFKSNLDNMKKNVERAKKNLEIIEKQL</sequence>
<accession>A0A0N4ZKS0</accession>
<reference evidence="7" key="1">
    <citation type="submission" date="2017-02" db="UniProtKB">
        <authorList>
            <consortium name="WormBaseParasite"/>
        </authorList>
    </citation>
    <scope>IDENTIFICATION</scope>
</reference>
<protein>
    <submittedName>
        <fullName evidence="7">Nup54 domain-containing protein</fullName>
    </submittedName>
</protein>
<dbReference type="WBParaSite" id="PTRK_0000870400.1">
    <property type="protein sequence ID" value="PTRK_0000870400.1"/>
    <property type="gene ID" value="PTRK_0000870400"/>
</dbReference>
<dbReference type="InterPro" id="IPR024864">
    <property type="entry name" value="Nup54/Nup57/Nup44"/>
</dbReference>
<evidence type="ECO:0000256" key="2">
    <source>
        <dbReference type="ARBA" id="ARBA00022448"/>
    </source>
</evidence>
<dbReference type="Proteomes" id="UP000038045">
    <property type="component" value="Unplaced"/>
</dbReference>
<keyword evidence="4" id="KW-0175">Coiled coil</keyword>
<dbReference type="InterPro" id="IPR025574">
    <property type="entry name" value="Nucleoporin_FG_rpt"/>
</dbReference>
<proteinExistence type="predicted"/>
<keyword evidence="6" id="KW-1185">Reference proteome</keyword>
<dbReference type="AlphaFoldDB" id="A0A0N4ZKS0"/>